<dbReference type="Proteomes" id="UP000694390">
    <property type="component" value="Unassembled WGS sequence"/>
</dbReference>
<proteinExistence type="predicted"/>
<feature type="region of interest" description="Disordered" evidence="2">
    <location>
        <begin position="112"/>
        <end position="131"/>
    </location>
</feature>
<name>A0A8C4Y971_9SAUR</name>
<accession>A0A8C4Y971</accession>
<gene>
    <name evidence="4" type="primary">MISP3</name>
</gene>
<dbReference type="PANTHER" id="PTHR18839">
    <property type="entry name" value="MITOTIC INTERACTOR AND SUBSTRATE OF PLK1 MISP FAMILY MEMBER"/>
    <property type="match status" value="1"/>
</dbReference>
<dbReference type="AlphaFoldDB" id="A0A8C4Y971"/>
<dbReference type="InterPro" id="IPR029304">
    <property type="entry name" value="AKAP2_C"/>
</dbReference>
<dbReference type="Pfam" id="PF15304">
    <property type="entry name" value="AKAP2_C"/>
    <property type="match status" value="1"/>
</dbReference>
<dbReference type="GeneTree" id="ENSGT00940000154739"/>
<keyword evidence="5" id="KW-1185">Reference proteome</keyword>
<dbReference type="Ensembl" id="ENSGEVT00005022960.1">
    <property type="protein sequence ID" value="ENSGEVP00005021852.1"/>
    <property type="gene ID" value="ENSGEVG00005015467.1"/>
</dbReference>
<reference evidence="4" key="1">
    <citation type="submission" date="2025-08" db="UniProtKB">
        <authorList>
            <consortium name="Ensembl"/>
        </authorList>
    </citation>
    <scope>IDENTIFICATION</scope>
</reference>
<sequence>MTPIEREIRLHQEREETLRRQRGMASPRSTQEYVEVRMKPILSQAQLPAQLPKDKERQWAGAQMQREIQRERLREEDLMHMGQVRGTYDRGTPQELQEKKMLFEKPARVACSSSAETPLDQGPRGPSFTEANSQAKVVILEPSTLLRPSPGRQPPLEQTQGSPFFRLRSRSPQSRLELEVQEAQKREEELQKQRHCLYGWVLPRDAQRATDGQEPRRSQPGKGGAPRGLHKLGLGAAGGNQCWLEQWA</sequence>
<feature type="compositionally biased region" description="Basic and acidic residues" evidence="2">
    <location>
        <begin position="205"/>
        <end position="217"/>
    </location>
</feature>
<evidence type="ECO:0000313" key="4">
    <source>
        <dbReference type="Ensembl" id="ENSGEVP00005021852.1"/>
    </source>
</evidence>
<feature type="compositionally biased region" description="Basic and acidic residues" evidence="2">
    <location>
        <begin position="1"/>
        <end position="19"/>
    </location>
</feature>
<evidence type="ECO:0000313" key="5">
    <source>
        <dbReference type="Proteomes" id="UP000694390"/>
    </source>
</evidence>
<feature type="region of interest" description="Disordered" evidence="2">
    <location>
        <begin position="1"/>
        <end position="31"/>
    </location>
</feature>
<organism evidence="4 5">
    <name type="scientific">Gopherus evgoodei</name>
    <name type="common">Goodes thornscrub tortoise</name>
    <dbReference type="NCBI Taxonomy" id="1825980"/>
    <lineage>
        <taxon>Eukaryota</taxon>
        <taxon>Metazoa</taxon>
        <taxon>Chordata</taxon>
        <taxon>Craniata</taxon>
        <taxon>Vertebrata</taxon>
        <taxon>Euteleostomi</taxon>
        <taxon>Archelosauria</taxon>
        <taxon>Testudinata</taxon>
        <taxon>Testudines</taxon>
        <taxon>Cryptodira</taxon>
        <taxon>Durocryptodira</taxon>
        <taxon>Testudinoidea</taxon>
        <taxon>Testudinidae</taxon>
        <taxon>Gopherus</taxon>
    </lineage>
</organism>
<protein>
    <submittedName>
        <fullName evidence="4">MISP family member 3</fullName>
    </submittedName>
</protein>
<feature type="region of interest" description="Disordered" evidence="2">
    <location>
        <begin position="203"/>
        <end position="236"/>
    </location>
</feature>
<keyword evidence="1" id="KW-0175">Coiled coil</keyword>
<feature type="region of interest" description="Disordered" evidence="2">
    <location>
        <begin position="145"/>
        <end position="174"/>
    </location>
</feature>
<dbReference type="OrthoDB" id="9449914at2759"/>
<evidence type="ECO:0000256" key="1">
    <source>
        <dbReference type="ARBA" id="ARBA00023054"/>
    </source>
</evidence>
<dbReference type="PANTHER" id="PTHR18839:SF0">
    <property type="entry name" value="MITOTIC INTERACTOR AND SUBSTRATE OF PLK1 ISOFORM X1-RELATED"/>
    <property type="match status" value="1"/>
</dbReference>
<feature type="domain" description="A-kinase anchor protein 2 C-terminal" evidence="3">
    <location>
        <begin position="36"/>
        <end position="89"/>
    </location>
</feature>
<evidence type="ECO:0000259" key="3">
    <source>
        <dbReference type="Pfam" id="PF15304"/>
    </source>
</evidence>
<dbReference type="InterPro" id="IPR042779">
    <property type="entry name" value="MISP/MISP3-like"/>
</dbReference>
<evidence type="ECO:0000256" key="2">
    <source>
        <dbReference type="SAM" id="MobiDB-lite"/>
    </source>
</evidence>
<reference evidence="4" key="2">
    <citation type="submission" date="2025-09" db="UniProtKB">
        <authorList>
            <consortium name="Ensembl"/>
        </authorList>
    </citation>
    <scope>IDENTIFICATION</scope>
</reference>